<dbReference type="EMBL" id="LBTN01000007">
    <property type="protein sequence ID" value="KKQ40998.1"/>
    <property type="molecule type" value="Genomic_DNA"/>
</dbReference>
<dbReference type="PANTHER" id="PTHR30399:SF1">
    <property type="entry name" value="UTP PYROPHOSPHATASE"/>
    <property type="match status" value="1"/>
</dbReference>
<feature type="domain" description="YgjP-like metallopeptidase" evidence="1">
    <location>
        <begin position="12"/>
        <end position="69"/>
    </location>
</feature>
<proteinExistence type="predicted"/>
<accession>A0A0G0HCT4</accession>
<gene>
    <name evidence="2" type="ORF">US58_C0007G0009</name>
</gene>
<dbReference type="Proteomes" id="UP000034333">
    <property type="component" value="Unassembled WGS sequence"/>
</dbReference>
<dbReference type="CDD" id="cd07344">
    <property type="entry name" value="M48_yhfN_like"/>
    <property type="match status" value="1"/>
</dbReference>
<evidence type="ECO:0000313" key="3">
    <source>
        <dbReference type="Proteomes" id="UP000034333"/>
    </source>
</evidence>
<dbReference type="STRING" id="1619036.US58_C0007G0009"/>
<evidence type="ECO:0000313" key="2">
    <source>
        <dbReference type="EMBL" id="KKQ40998.1"/>
    </source>
</evidence>
<dbReference type="PANTHER" id="PTHR30399">
    <property type="entry name" value="UNCHARACTERIZED PROTEIN YGJP"/>
    <property type="match status" value="1"/>
</dbReference>
<feature type="domain" description="YgjP-like metallopeptidase" evidence="1">
    <location>
        <begin position="74"/>
        <end position="156"/>
    </location>
</feature>
<name>A0A0G0HCT4_9BACT</name>
<reference evidence="2 3" key="1">
    <citation type="journal article" date="2015" name="Nature">
        <title>rRNA introns, odd ribosomes, and small enigmatic genomes across a large radiation of phyla.</title>
        <authorList>
            <person name="Brown C.T."/>
            <person name="Hug L.A."/>
            <person name="Thomas B.C."/>
            <person name="Sharon I."/>
            <person name="Castelle C.J."/>
            <person name="Singh A."/>
            <person name="Wilkins M.J."/>
            <person name="Williams K.H."/>
            <person name="Banfield J.F."/>
        </authorList>
    </citation>
    <scope>NUCLEOTIDE SEQUENCE [LARGE SCALE GENOMIC DNA]</scope>
</reference>
<sequence>MEYILKKSWRSRRLRVVIKEDGQVVVSAPHFLRLAIIEKFLHDHTDWIESKVEKMKKMPKVVKIKGGKRHYQEHKEMARILITQKINKLNLVYNFSFVKIAIKNQKRRWGSCSHKGNLNFNYKILFLPDRLAEYIVAHELCHLKQFNHSADFWKLVPMV</sequence>
<comment type="caution">
    <text evidence="2">The sequence shown here is derived from an EMBL/GenBank/DDBJ whole genome shotgun (WGS) entry which is preliminary data.</text>
</comment>
<dbReference type="InterPro" id="IPR002725">
    <property type="entry name" value="YgjP-like_metallopeptidase"/>
</dbReference>
<dbReference type="Gene3D" id="3.30.2010.10">
    <property type="entry name" value="Metalloproteases ('zincins'), catalytic domain"/>
    <property type="match status" value="1"/>
</dbReference>
<evidence type="ECO:0000259" key="1">
    <source>
        <dbReference type="Pfam" id="PF01863"/>
    </source>
</evidence>
<dbReference type="Pfam" id="PF01863">
    <property type="entry name" value="YgjP-like"/>
    <property type="match status" value="2"/>
</dbReference>
<organism evidence="2 3">
    <name type="scientific">Candidatus Magasanikbacteria bacterium GW2011_GWA2_37_8</name>
    <dbReference type="NCBI Taxonomy" id="1619036"/>
    <lineage>
        <taxon>Bacteria</taxon>
        <taxon>Candidatus Magasanikiibacteriota</taxon>
    </lineage>
</organism>
<protein>
    <recommendedName>
        <fullName evidence="1">YgjP-like metallopeptidase domain-containing protein</fullName>
    </recommendedName>
</protein>
<dbReference type="InterPro" id="IPR053136">
    <property type="entry name" value="UTP_pyrophosphatase-like"/>
</dbReference>
<dbReference type="AlphaFoldDB" id="A0A0G0HCT4"/>
<dbReference type="PATRIC" id="fig|1619036.3.peg.244"/>